<evidence type="ECO:0000313" key="1">
    <source>
        <dbReference type="EMBL" id="PAE87555.1"/>
    </source>
</evidence>
<dbReference type="RefSeq" id="WP_095327132.1">
    <property type="nucleotide sequence ID" value="NZ_NPCC01000033.1"/>
</dbReference>
<dbReference type="SUPFAM" id="SSF56784">
    <property type="entry name" value="HAD-like"/>
    <property type="match status" value="1"/>
</dbReference>
<name>A0A268NX02_SHOCL</name>
<dbReference type="EMBL" id="NPCC01000033">
    <property type="protein sequence ID" value="PAE87555.1"/>
    <property type="molecule type" value="Genomic_DNA"/>
</dbReference>
<dbReference type="AlphaFoldDB" id="A0A268NX02"/>
<dbReference type="GO" id="GO:0005737">
    <property type="term" value="C:cytoplasm"/>
    <property type="evidence" value="ECO:0007669"/>
    <property type="project" value="TreeGrafter"/>
</dbReference>
<dbReference type="PANTHER" id="PTHR19288">
    <property type="entry name" value="4-NITROPHENYLPHOSPHATASE-RELATED"/>
    <property type="match status" value="1"/>
</dbReference>
<dbReference type="Pfam" id="PF13242">
    <property type="entry name" value="Hydrolase_like"/>
    <property type="match status" value="1"/>
</dbReference>
<gene>
    <name evidence="1" type="ORF">CHH72_17705</name>
</gene>
<organism evidence="1 2">
    <name type="scientific">Shouchella clausii</name>
    <name type="common">Alkalihalobacillus clausii</name>
    <dbReference type="NCBI Taxonomy" id="79880"/>
    <lineage>
        <taxon>Bacteria</taxon>
        <taxon>Bacillati</taxon>
        <taxon>Bacillota</taxon>
        <taxon>Bacilli</taxon>
        <taxon>Bacillales</taxon>
        <taxon>Bacillaceae</taxon>
        <taxon>Shouchella</taxon>
    </lineage>
</organism>
<dbReference type="InterPro" id="IPR006357">
    <property type="entry name" value="HAD-SF_hydro_IIA"/>
</dbReference>
<evidence type="ECO:0000313" key="2">
    <source>
        <dbReference type="Proteomes" id="UP000216207"/>
    </source>
</evidence>
<dbReference type="Pfam" id="PF13344">
    <property type="entry name" value="Hydrolase_6"/>
    <property type="match status" value="1"/>
</dbReference>
<dbReference type="GO" id="GO:0016791">
    <property type="term" value="F:phosphatase activity"/>
    <property type="evidence" value="ECO:0007669"/>
    <property type="project" value="TreeGrafter"/>
</dbReference>
<accession>A0A268NX02</accession>
<dbReference type="InterPro" id="IPR036412">
    <property type="entry name" value="HAD-like_sf"/>
</dbReference>
<protein>
    <submittedName>
        <fullName evidence="1">Haloacid dehalogenase</fullName>
    </submittedName>
</protein>
<proteinExistence type="predicted"/>
<dbReference type="Gene3D" id="3.40.50.1000">
    <property type="entry name" value="HAD superfamily/HAD-like"/>
    <property type="match status" value="2"/>
</dbReference>
<comment type="caution">
    <text evidence="1">The sequence shown here is derived from an EMBL/GenBank/DDBJ whole genome shotgun (WGS) entry which is preliminary data.</text>
</comment>
<dbReference type="Proteomes" id="UP000216207">
    <property type="component" value="Unassembled WGS sequence"/>
</dbReference>
<sequence length="262" mass="28180">MLADTEAVLLDLDGTVFQGDRLIRGAKETIASLQEAGKRIAYLSNRGNVSRKEGLEKLERHGIMVAPESLILSSTVTASFLKQHYPKAAVWPLGNRGLAQELLYTGVKIAQAPEEADFVVVTLHDKITYEELNAAFKASSAGARMIATNADKTYPDEAGQAIDVAGFIGAIEAATGRKTELVIGKPSCFMAEAALTYVQAPAEKCLIVGDSLESDIGLGRMQGMKTALVLTGNTRKEGVELLPPKRQPDYVLNSIDDLRGYL</sequence>
<dbReference type="NCBIfam" id="TIGR01460">
    <property type="entry name" value="HAD-SF-IIA"/>
    <property type="match status" value="1"/>
</dbReference>
<reference evidence="1 2" key="1">
    <citation type="submission" date="2017-07" db="EMBL/GenBank/DDBJ databases">
        <title>Isolation and whole genome analysis of endospore-forming bacteria from heroin.</title>
        <authorList>
            <person name="Kalinowski J."/>
            <person name="Ahrens B."/>
            <person name="Al-Dilaimi A."/>
            <person name="Winkler A."/>
            <person name="Wibberg D."/>
            <person name="Schleenbecker U."/>
            <person name="Ruckert C."/>
            <person name="Wolfel R."/>
            <person name="Grass G."/>
        </authorList>
    </citation>
    <scope>NUCLEOTIDE SEQUENCE [LARGE SCALE GENOMIC DNA]</scope>
    <source>
        <strain evidence="1 2">7539</strain>
    </source>
</reference>
<dbReference type="InterPro" id="IPR023214">
    <property type="entry name" value="HAD_sf"/>
</dbReference>
<dbReference type="PANTHER" id="PTHR19288:SF46">
    <property type="entry name" value="HALOACID DEHALOGENASE-LIKE HYDROLASE DOMAIN-CONTAINING PROTEIN 2"/>
    <property type="match status" value="1"/>
</dbReference>